<gene>
    <name evidence="1" type="ORF">RFH51_06150</name>
</gene>
<dbReference type="Proteomes" id="UP001243195">
    <property type="component" value="Unassembled WGS sequence"/>
</dbReference>
<reference evidence="1" key="1">
    <citation type="submission" date="2023-08" db="EMBL/GenBank/DDBJ databases">
        <title>Emergence of clinically-relevant ST2 carbapenem-resistant Acinetobacter baumannii strains in hospital sewages in Zhejiang, East of China.</title>
        <authorList>
            <person name="Kaichao C."/>
            <person name="Zhang R."/>
        </authorList>
    </citation>
    <scope>NUCLEOTIDE SEQUENCE</scope>
    <source>
        <strain evidence="1">M-SY-60</strain>
    </source>
</reference>
<dbReference type="EMBL" id="JAVIDA010000006">
    <property type="protein sequence ID" value="MDQ9071039.1"/>
    <property type="molecule type" value="Genomic_DNA"/>
</dbReference>
<comment type="caution">
    <text evidence="1">The sequence shown here is derived from an EMBL/GenBank/DDBJ whole genome shotgun (WGS) entry which is preliminary data.</text>
</comment>
<proteinExistence type="predicted"/>
<accession>A0AAW8JEZ5</accession>
<dbReference type="AlphaFoldDB" id="A0AAW8JEZ5"/>
<evidence type="ECO:0008006" key="3">
    <source>
        <dbReference type="Google" id="ProtNLM"/>
    </source>
</evidence>
<dbReference type="RefSeq" id="WP_308955567.1">
    <property type="nucleotide sequence ID" value="NZ_JAVICY010000005.1"/>
</dbReference>
<protein>
    <recommendedName>
        <fullName evidence="3">Transposase</fullName>
    </recommendedName>
</protein>
<organism evidence="1 2">
    <name type="scientific">Acinetobacter gerneri</name>
    <dbReference type="NCBI Taxonomy" id="202952"/>
    <lineage>
        <taxon>Bacteria</taxon>
        <taxon>Pseudomonadati</taxon>
        <taxon>Pseudomonadota</taxon>
        <taxon>Gammaproteobacteria</taxon>
        <taxon>Moraxellales</taxon>
        <taxon>Moraxellaceae</taxon>
        <taxon>Acinetobacter</taxon>
    </lineage>
</organism>
<name>A0AAW8JEZ5_9GAMM</name>
<sequence length="54" mass="6417">MNKDLLNLYTDYFICSTQQTTATQLSRTLDDDVSHDQVTRFYQIKHLQAKTYEN</sequence>
<evidence type="ECO:0000313" key="1">
    <source>
        <dbReference type="EMBL" id="MDQ9071039.1"/>
    </source>
</evidence>
<evidence type="ECO:0000313" key="2">
    <source>
        <dbReference type="Proteomes" id="UP001243195"/>
    </source>
</evidence>